<accession>A0A916WVE5</accession>
<keyword evidence="3" id="KW-1185">Reference proteome</keyword>
<dbReference type="SUPFAM" id="SSF53167">
    <property type="entry name" value="Purine and uridine phosphorylases"/>
    <property type="match status" value="1"/>
</dbReference>
<reference evidence="2" key="1">
    <citation type="journal article" date="2014" name="Int. J. Syst. Evol. Microbiol.">
        <title>Complete genome sequence of Corynebacterium casei LMG S-19264T (=DSM 44701T), isolated from a smear-ripened cheese.</title>
        <authorList>
            <consortium name="US DOE Joint Genome Institute (JGI-PGF)"/>
            <person name="Walter F."/>
            <person name="Albersmeier A."/>
            <person name="Kalinowski J."/>
            <person name="Ruckert C."/>
        </authorList>
    </citation>
    <scope>NUCLEOTIDE SEQUENCE</scope>
    <source>
        <strain evidence="2">CGMCC 1.12827</strain>
    </source>
</reference>
<dbReference type="EMBL" id="BMGC01000019">
    <property type="protein sequence ID" value="GGB37072.1"/>
    <property type="molecule type" value="Genomic_DNA"/>
</dbReference>
<feature type="domain" description="Nucleoside phosphorylase" evidence="1">
    <location>
        <begin position="278"/>
        <end position="340"/>
    </location>
</feature>
<reference evidence="2" key="2">
    <citation type="submission" date="2020-09" db="EMBL/GenBank/DDBJ databases">
        <authorList>
            <person name="Sun Q."/>
            <person name="Zhou Y."/>
        </authorList>
    </citation>
    <scope>NUCLEOTIDE SEQUENCE</scope>
    <source>
        <strain evidence="2">CGMCC 1.12827</strain>
    </source>
</reference>
<comment type="caution">
    <text evidence="2">The sequence shown here is derived from an EMBL/GenBank/DDBJ whole genome shotgun (WGS) entry which is preliminary data.</text>
</comment>
<dbReference type="GO" id="GO:0005829">
    <property type="term" value="C:cytosol"/>
    <property type="evidence" value="ECO:0007669"/>
    <property type="project" value="TreeGrafter"/>
</dbReference>
<dbReference type="InterPro" id="IPR035994">
    <property type="entry name" value="Nucleoside_phosphorylase_sf"/>
</dbReference>
<dbReference type="Gene3D" id="3.40.50.1580">
    <property type="entry name" value="Nucleoside phosphorylase domain"/>
    <property type="match status" value="1"/>
</dbReference>
<dbReference type="GO" id="GO:0008782">
    <property type="term" value="F:adenosylhomocysteine nucleosidase activity"/>
    <property type="evidence" value="ECO:0007669"/>
    <property type="project" value="TreeGrafter"/>
</dbReference>
<dbReference type="GO" id="GO:0019284">
    <property type="term" value="P:L-methionine salvage from S-adenosylmethionine"/>
    <property type="evidence" value="ECO:0007669"/>
    <property type="project" value="TreeGrafter"/>
</dbReference>
<dbReference type="InterPro" id="IPR000845">
    <property type="entry name" value="Nucleoside_phosphorylase_d"/>
</dbReference>
<dbReference type="RefSeq" id="WP_188587030.1">
    <property type="nucleotide sequence ID" value="NZ_BMGC01000019.1"/>
</dbReference>
<feature type="domain" description="Nucleoside phosphorylase" evidence="1">
    <location>
        <begin position="53"/>
        <end position="152"/>
    </location>
</feature>
<name>A0A916WVE5_9ACTN</name>
<evidence type="ECO:0000259" key="1">
    <source>
        <dbReference type="Pfam" id="PF01048"/>
    </source>
</evidence>
<dbReference type="GO" id="GO:0008930">
    <property type="term" value="F:methylthioadenosine nucleosidase activity"/>
    <property type="evidence" value="ECO:0007669"/>
    <property type="project" value="TreeGrafter"/>
</dbReference>
<organism evidence="2 3">
    <name type="scientific">Gordonia jinhuaensis</name>
    <dbReference type="NCBI Taxonomy" id="1517702"/>
    <lineage>
        <taxon>Bacteria</taxon>
        <taxon>Bacillati</taxon>
        <taxon>Actinomycetota</taxon>
        <taxon>Actinomycetes</taxon>
        <taxon>Mycobacteriales</taxon>
        <taxon>Gordoniaceae</taxon>
        <taxon>Gordonia</taxon>
    </lineage>
</organism>
<evidence type="ECO:0000313" key="3">
    <source>
        <dbReference type="Proteomes" id="UP000621454"/>
    </source>
</evidence>
<dbReference type="Pfam" id="PF01048">
    <property type="entry name" value="PNP_UDP_1"/>
    <property type="match status" value="2"/>
</dbReference>
<dbReference type="PANTHER" id="PTHR46832:SF1">
    <property type="entry name" value="5'-METHYLTHIOADENOSINE_S-ADENOSYLHOMOCYSTEINE NUCLEOSIDASE"/>
    <property type="match status" value="1"/>
</dbReference>
<proteinExistence type="predicted"/>
<dbReference type="AlphaFoldDB" id="A0A916WVE5"/>
<dbReference type="Proteomes" id="UP000621454">
    <property type="component" value="Unassembled WGS sequence"/>
</dbReference>
<protein>
    <recommendedName>
        <fullName evidence="1">Nucleoside phosphorylase domain-containing protein</fullName>
    </recommendedName>
</protein>
<dbReference type="GO" id="GO:0009116">
    <property type="term" value="P:nucleoside metabolic process"/>
    <property type="evidence" value="ECO:0007669"/>
    <property type="project" value="InterPro"/>
</dbReference>
<gene>
    <name evidence="2" type="ORF">GCM10011489_26140</name>
</gene>
<evidence type="ECO:0000313" key="2">
    <source>
        <dbReference type="EMBL" id="GGB37072.1"/>
    </source>
</evidence>
<sequence length="343" mass="35301">MRENLHLRLLTRPLAALFLVVGLMMFTGVAAGIGTATAHADSLRTGRCASVSVIFSAYPGELSTVLAQAAPVHQTWSEDGVSMYRTAVGSHEVIAVMTGVGGANATRTARTVLGSLTCARHGVTVSRVLFSGTAGGAAPARIGDVAVPQTWSLGRAATPIPADPHLLSLARRAAGVRLAHATSQINPLSPCGCELPWLPEVDLHRTPTVIVNGRGLTSDPYQGNAVPCLPDGGQILGCRPCVFASSDTDDADAKRLRDLDPRVLATLLAPVDSGKGYLVSDQETAAVATAAHAYGLPFLGIRGISDGSGDPLHLPGFPFSYLAYQQLAAANAGTVAAAVISAT</sequence>
<dbReference type="PANTHER" id="PTHR46832">
    <property type="entry name" value="5'-METHYLTHIOADENOSINE/S-ADENOSYLHOMOCYSTEINE NUCLEOSIDASE"/>
    <property type="match status" value="1"/>
</dbReference>